<evidence type="ECO:0000256" key="2">
    <source>
        <dbReference type="ARBA" id="ARBA00005062"/>
    </source>
</evidence>
<dbReference type="PROSITE" id="PS01042">
    <property type="entry name" value="HOMOSER_DHGENASE"/>
    <property type="match status" value="1"/>
</dbReference>
<comment type="pathway">
    <text evidence="2 10">Amino-acid biosynthesis; L-methionine biosynthesis via de novo pathway; L-homoserine from L-aspartate: step 3/3.</text>
</comment>
<evidence type="ECO:0000256" key="9">
    <source>
        <dbReference type="ARBA" id="ARBA00023167"/>
    </source>
</evidence>
<keyword evidence="8 10" id="KW-0560">Oxidoreductase</keyword>
<dbReference type="Proteomes" id="UP000789423">
    <property type="component" value="Unassembled WGS sequence"/>
</dbReference>
<dbReference type="InterPro" id="IPR036291">
    <property type="entry name" value="NAD(P)-bd_dom_sf"/>
</dbReference>
<dbReference type="EMBL" id="CAKJTI010000035">
    <property type="protein sequence ID" value="CAG9614704.1"/>
    <property type="molecule type" value="Genomic_DNA"/>
</dbReference>
<dbReference type="PIRSF" id="PIRSF036497">
    <property type="entry name" value="HDH_short"/>
    <property type="match status" value="1"/>
</dbReference>
<sequence length="340" mass="37043">MQIKLILTGYGTVGKEFVKLIHEKASFIQKEFGLELILVGIIGSDLKLYHPEGLCIDILLTLGEGSVALHKYIEQHSVHNEKMNGHVLVESTPTNLENGNPGKQYMLQAIESGMDIVSISKGALVTSWKEINESARLANVRIRYSGATAAALPTLDIGQFSLAGCKIERIEGVLNGTTNYILTKMHEDNTSYKEALQQAQQKGIAETNPSLDVSGMDSACKLLLLSNSLLHTEYTLEDVTVKGIENLSKQDIQKAKEQGKQMKLIARTYTDDDGEVRLEVQPYAVDLNHSLSSVIGTDKGITFYTDTMGTVSSIGGASNPRGAAAAALKDVINLYRKDLM</sequence>
<dbReference type="InterPro" id="IPR019811">
    <property type="entry name" value="HDH_CS"/>
</dbReference>
<dbReference type="SUPFAM" id="SSF51735">
    <property type="entry name" value="NAD(P)-binding Rossmann-fold domains"/>
    <property type="match status" value="1"/>
</dbReference>
<keyword evidence="15" id="KW-1185">Reference proteome</keyword>
<comment type="caution">
    <text evidence="14">The sequence shown here is derived from an EMBL/GenBank/DDBJ whole genome shotgun (WGS) entry which is preliminary data.</text>
</comment>
<comment type="catalytic activity">
    <reaction evidence="10">
        <text>L-homoserine + NADP(+) = L-aspartate 4-semialdehyde + NADPH + H(+)</text>
        <dbReference type="Rhea" id="RHEA:15761"/>
        <dbReference type="ChEBI" id="CHEBI:15378"/>
        <dbReference type="ChEBI" id="CHEBI:57476"/>
        <dbReference type="ChEBI" id="CHEBI:57783"/>
        <dbReference type="ChEBI" id="CHEBI:58349"/>
        <dbReference type="ChEBI" id="CHEBI:537519"/>
        <dbReference type="EC" id="1.1.1.3"/>
    </reaction>
</comment>
<dbReference type="SUPFAM" id="SSF55347">
    <property type="entry name" value="Glyceraldehyde-3-phosphate dehydrogenase-like, C-terminal domain"/>
    <property type="match status" value="1"/>
</dbReference>
<dbReference type="Gene3D" id="3.40.50.720">
    <property type="entry name" value="NAD(P)-binding Rossmann-like Domain"/>
    <property type="match status" value="1"/>
</dbReference>
<comment type="pathway">
    <text evidence="1 10">Amino-acid biosynthesis; L-threonine biosynthesis; L-threonine from L-aspartate: step 3/5.</text>
</comment>
<evidence type="ECO:0000256" key="6">
    <source>
        <dbReference type="ARBA" id="ARBA00022605"/>
    </source>
</evidence>
<name>A0ABN8A500_9BACI</name>
<keyword evidence="9 10" id="KW-0486">Methionine biosynthesis</keyword>
<feature type="domain" description="Aspartate/homoserine dehydrogenase NAD-binding" evidence="13">
    <location>
        <begin position="9"/>
        <end position="144"/>
    </location>
</feature>
<organism evidence="14 15">
    <name type="scientific">Bacillus rhizoplanae</name>
    <dbReference type="NCBI Taxonomy" id="2880966"/>
    <lineage>
        <taxon>Bacteria</taxon>
        <taxon>Bacillati</taxon>
        <taxon>Bacillota</taxon>
        <taxon>Bacilli</taxon>
        <taxon>Bacillales</taxon>
        <taxon>Bacillaceae</taxon>
        <taxon>Bacillus</taxon>
    </lineage>
</organism>
<dbReference type="InterPro" id="IPR022697">
    <property type="entry name" value="HDH_short"/>
</dbReference>
<dbReference type="PANTHER" id="PTHR43331">
    <property type="entry name" value="HOMOSERINE DEHYDROGENASE"/>
    <property type="match status" value="1"/>
</dbReference>
<evidence type="ECO:0000256" key="7">
    <source>
        <dbReference type="ARBA" id="ARBA00022697"/>
    </source>
</evidence>
<accession>A0ABN8A500</accession>
<evidence type="ECO:0000256" key="4">
    <source>
        <dbReference type="ARBA" id="ARBA00013213"/>
    </source>
</evidence>
<dbReference type="Pfam" id="PF03447">
    <property type="entry name" value="NAD_binding_3"/>
    <property type="match status" value="1"/>
</dbReference>
<keyword evidence="6 10" id="KW-0028">Amino-acid biosynthesis</keyword>
<dbReference type="NCBIfam" id="NF005290">
    <property type="entry name" value="PRK06813.1"/>
    <property type="match status" value="1"/>
</dbReference>
<keyword evidence="10" id="KW-0521">NADP</keyword>
<evidence type="ECO:0000313" key="15">
    <source>
        <dbReference type="Proteomes" id="UP000789423"/>
    </source>
</evidence>
<dbReference type="InterPro" id="IPR001342">
    <property type="entry name" value="HDH_cat"/>
</dbReference>
<dbReference type="EC" id="1.1.1.3" evidence="4 10"/>
<protein>
    <recommendedName>
        <fullName evidence="5 10">Homoserine dehydrogenase</fullName>
        <ecNumber evidence="4 10">1.1.1.3</ecNumber>
    </recommendedName>
</protein>
<keyword evidence="7 10" id="KW-0791">Threonine biosynthesis</keyword>
<proteinExistence type="inferred from homology"/>
<evidence type="ECO:0000313" key="14">
    <source>
        <dbReference type="EMBL" id="CAG9614704.1"/>
    </source>
</evidence>
<evidence type="ECO:0000256" key="3">
    <source>
        <dbReference type="ARBA" id="ARBA00006753"/>
    </source>
</evidence>
<dbReference type="GO" id="GO:0004412">
    <property type="term" value="F:homoserine dehydrogenase activity"/>
    <property type="evidence" value="ECO:0007669"/>
    <property type="project" value="UniProtKB-EC"/>
</dbReference>
<evidence type="ECO:0000256" key="11">
    <source>
        <dbReference type="RuleBase" id="RU004171"/>
    </source>
</evidence>
<evidence type="ECO:0000256" key="8">
    <source>
        <dbReference type="ARBA" id="ARBA00023002"/>
    </source>
</evidence>
<dbReference type="RefSeq" id="WP_230576643.1">
    <property type="nucleotide sequence ID" value="NZ_CAKJTI010000035.1"/>
</dbReference>
<dbReference type="Gene3D" id="3.30.360.10">
    <property type="entry name" value="Dihydrodipicolinate Reductase, domain 2"/>
    <property type="match status" value="1"/>
</dbReference>
<evidence type="ECO:0000259" key="12">
    <source>
        <dbReference type="Pfam" id="PF00742"/>
    </source>
</evidence>
<evidence type="ECO:0000259" key="13">
    <source>
        <dbReference type="Pfam" id="PF03447"/>
    </source>
</evidence>
<feature type="domain" description="Homoserine dehydrogenase catalytic" evidence="12">
    <location>
        <begin position="153"/>
        <end position="332"/>
    </location>
</feature>
<evidence type="ECO:0000256" key="10">
    <source>
        <dbReference type="RuleBase" id="RU000579"/>
    </source>
</evidence>
<dbReference type="PANTHER" id="PTHR43331:SF1">
    <property type="entry name" value="HOMOSERINE DEHYDROGENASE"/>
    <property type="match status" value="1"/>
</dbReference>
<dbReference type="Pfam" id="PF00742">
    <property type="entry name" value="Homoserine_dh"/>
    <property type="match status" value="1"/>
</dbReference>
<gene>
    <name evidence="14" type="primary">hom_2</name>
    <name evidence="14" type="ORF">BACCIP111899_03937</name>
</gene>
<evidence type="ECO:0000256" key="1">
    <source>
        <dbReference type="ARBA" id="ARBA00005056"/>
    </source>
</evidence>
<dbReference type="InterPro" id="IPR005106">
    <property type="entry name" value="Asp/hSer_DH_NAD-bd"/>
</dbReference>
<evidence type="ECO:0000256" key="5">
    <source>
        <dbReference type="ARBA" id="ARBA00013376"/>
    </source>
</evidence>
<comment type="similarity">
    <text evidence="3 11">Belongs to the homoserine dehydrogenase family.</text>
</comment>
<reference evidence="14 15" key="1">
    <citation type="submission" date="2021-10" db="EMBL/GenBank/DDBJ databases">
        <authorList>
            <person name="Criscuolo A."/>
        </authorList>
    </citation>
    <scope>NUCLEOTIDE SEQUENCE [LARGE SCALE GENOMIC DNA]</scope>
    <source>
        <strain evidence="15">CIP 111899</strain>
    </source>
</reference>